<accession>A0ABM1JRD5</accession>
<organism evidence="3 4">
    <name type="scientific">Gekko japonicus</name>
    <name type="common">Schlegel's Japanese gecko</name>
    <dbReference type="NCBI Taxonomy" id="146911"/>
    <lineage>
        <taxon>Eukaryota</taxon>
        <taxon>Metazoa</taxon>
        <taxon>Chordata</taxon>
        <taxon>Craniata</taxon>
        <taxon>Vertebrata</taxon>
        <taxon>Euteleostomi</taxon>
        <taxon>Lepidosauria</taxon>
        <taxon>Squamata</taxon>
        <taxon>Bifurcata</taxon>
        <taxon>Gekkota</taxon>
        <taxon>Gekkonidae</taxon>
        <taxon>Gekkoninae</taxon>
        <taxon>Gekko</taxon>
    </lineage>
</organism>
<comment type="similarity">
    <text evidence="1">Belongs to the serpin family. Ov-serpin subfamily.</text>
</comment>
<dbReference type="Gene3D" id="3.30.497.10">
    <property type="entry name" value="Antithrombin, subunit I, domain 2"/>
    <property type="match status" value="1"/>
</dbReference>
<protein>
    <submittedName>
        <fullName evidence="4">Serpin B3-like</fullName>
    </submittedName>
</protein>
<dbReference type="Pfam" id="PF00079">
    <property type="entry name" value="Serpin"/>
    <property type="match status" value="1"/>
</dbReference>
<evidence type="ECO:0000256" key="1">
    <source>
        <dbReference type="ARBA" id="ARBA00006426"/>
    </source>
</evidence>
<sequence length="242" mass="27833">MSFKGKVKHLLHGDSFNCEADLLLVNALYFKGQWEVEFDKELTKDEPFYFNEIKCTNVPMMQRKGQFNTGKIEGSEVQVLEIPYKNNTLSLFILLPKDCTIESLQQLEDELTHEKLLNWGCLLKPQEVHVAIPKFSMEKTIEANTYYLPHLTDPDKADLSGATDTRGAVLTHLFHDAFLEIDEEGGKEPEKFPSSKDRHLARRAPLRLVANRPFVYYVIHKSTQSLLAFGRFTKPVERKDSD</sequence>
<reference evidence="4" key="1">
    <citation type="submission" date="2025-08" db="UniProtKB">
        <authorList>
            <consortium name="RefSeq"/>
        </authorList>
    </citation>
    <scope>IDENTIFICATION</scope>
</reference>
<dbReference type="PANTHER" id="PTHR11461">
    <property type="entry name" value="SERINE PROTEASE INHIBITOR, SERPIN"/>
    <property type="match status" value="1"/>
</dbReference>
<dbReference type="PROSITE" id="PS00284">
    <property type="entry name" value="SERPIN"/>
    <property type="match status" value="1"/>
</dbReference>
<dbReference type="InterPro" id="IPR023795">
    <property type="entry name" value="Serpin_CS"/>
</dbReference>
<dbReference type="InterPro" id="IPR023796">
    <property type="entry name" value="Serpin_dom"/>
</dbReference>
<name>A0ABM1JRD5_GEKJA</name>
<gene>
    <name evidence="4" type="primary">LOC107108135</name>
</gene>
<dbReference type="InterPro" id="IPR036186">
    <property type="entry name" value="Serpin_sf"/>
</dbReference>
<evidence type="ECO:0000313" key="3">
    <source>
        <dbReference type="Proteomes" id="UP000694871"/>
    </source>
</evidence>
<dbReference type="SMART" id="SM00093">
    <property type="entry name" value="SERPIN"/>
    <property type="match status" value="1"/>
</dbReference>
<proteinExistence type="inferred from homology"/>
<dbReference type="Gene3D" id="2.30.39.10">
    <property type="entry name" value="Alpha-1-antitrypsin, domain 1"/>
    <property type="match status" value="1"/>
</dbReference>
<dbReference type="InterPro" id="IPR042178">
    <property type="entry name" value="Serpin_sf_1"/>
</dbReference>
<dbReference type="Proteomes" id="UP000694871">
    <property type="component" value="Unplaced"/>
</dbReference>
<dbReference type="GeneID" id="107108135"/>
<dbReference type="SUPFAM" id="SSF56574">
    <property type="entry name" value="Serpins"/>
    <property type="match status" value="1"/>
</dbReference>
<dbReference type="InterPro" id="IPR042185">
    <property type="entry name" value="Serpin_sf_2"/>
</dbReference>
<keyword evidence="3" id="KW-1185">Reference proteome</keyword>
<dbReference type="PANTHER" id="PTHR11461:SF186">
    <property type="entry name" value="SERPIN B4"/>
    <property type="match status" value="1"/>
</dbReference>
<dbReference type="InterPro" id="IPR000215">
    <property type="entry name" value="Serpin_fam"/>
</dbReference>
<dbReference type="RefSeq" id="XP_015264022.1">
    <property type="nucleotide sequence ID" value="XM_015408536.1"/>
</dbReference>
<evidence type="ECO:0000313" key="4">
    <source>
        <dbReference type="RefSeq" id="XP_015264022.1"/>
    </source>
</evidence>
<feature type="domain" description="Serpin" evidence="2">
    <location>
        <begin position="1"/>
        <end position="235"/>
    </location>
</feature>
<evidence type="ECO:0000259" key="2">
    <source>
        <dbReference type="SMART" id="SM00093"/>
    </source>
</evidence>